<dbReference type="GO" id="GO:0030288">
    <property type="term" value="C:outer membrane-bounded periplasmic space"/>
    <property type="evidence" value="ECO:0007669"/>
    <property type="project" value="TreeGrafter"/>
</dbReference>
<dbReference type="PANTHER" id="PTHR32060:SF30">
    <property type="entry name" value="CARBOXY-TERMINAL PROCESSING PROTEASE CTPA"/>
    <property type="match status" value="1"/>
</dbReference>
<feature type="transmembrane region" description="Helical" evidence="1">
    <location>
        <begin position="21"/>
        <end position="42"/>
    </location>
</feature>
<dbReference type="GO" id="GO:0004175">
    <property type="term" value="F:endopeptidase activity"/>
    <property type="evidence" value="ECO:0007669"/>
    <property type="project" value="TreeGrafter"/>
</dbReference>
<dbReference type="Pfam" id="PF00226">
    <property type="entry name" value="DnaJ"/>
    <property type="match status" value="1"/>
</dbReference>
<evidence type="ECO:0000313" key="3">
    <source>
        <dbReference type="EMBL" id="KKR40712.1"/>
    </source>
</evidence>
<dbReference type="InterPro" id="IPR029045">
    <property type="entry name" value="ClpP/crotonase-like_dom_sf"/>
</dbReference>
<dbReference type="SMART" id="SM00245">
    <property type="entry name" value="TSPc"/>
    <property type="match status" value="1"/>
</dbReference>
<dbReference type="GO" id="GO:0007165">
    <property type="term" value="P:signal transduction"/>
    <property type="evidence" value="ECO:0007669"/>
    <property type="project" value="TreeGrafter"/>
</dbReference>
<dbReference type="Gene3D" id="1.10.287.110">
    <property type="entry name" value="DnaJ domain"/>
    <property type="match status" value="1"/>
</dbReference>
<keyword evidence="1" id="KW-0812">Transmembrane</keyword>
<accession>A0A0G0TS84</accession>
<dbReference type="SUPFAM" id="SSF52096">
    <property type="entry name" value="ClpP/crotonase"/>
    <property type="match status" value="1"/>
</dbReference>
<dbReference type="SUPFAM" id="SSF46565">
    <property type="entry name" value="Chaperone J-domain"/>
    <property type="match status" value="1"/>
</dbReference>
<keyword evidence="1" id="KW-0472">Membrane</keyword>
<gene>
    <name evidence="3" type="ORF">UT75_C0005G0020</name>
</gene>
<dbReference type="InterPro" id="IPR005151">
    <property type="entry name" value="Tail-specific_protease"/>
</dbReference>
<dbReference type="Gene3D" id="3.90.226.10">
    <property type="entry name" value="2-enoyl-CoA Hydratase, Chain A, domain 1"/>
    <property type="match status" value="1"/>
</dbReference>
<protein>
    <submittedName>
        <fullName evidence="3">Carboxyl-terminal protease</fullName>
    </submittedName>
</protein>
<evidence type="ECO:0000256" key="1">
    <source>
        <dbReference type="SAM" id="Phobius"/>
    </source>
</evidence>
<dbReference type="CDD" id="cd06567">
    <property type="entry name" value="Peptidase_S41"/>
    <property type="match status" value="1"/>
</dbReference>
<feature type="domain" description="J" evidence="2">
    <location>
        <begin position="173"/>
        <end position="234"/>
    </location>
</feature>
<sequence length="446" mass="50041">MEEEIITPQKKSWKIFQTRKGIALLIIIGILVAGSASSYFIFKHKLSSDNSASISSAQNKDIYVQFLSEIWDTIKTSHWEKQQDDALANLYKLGTEKVIGKPVDVTPKTKEDVQAMTELAMKDMDATKKKEFATSLSDIVLANLKPFGRSRLFGQKQQEDLKNTVENRDPNADLYATLDVEKDATKEEIDKKYTEKVKTVDATKPEGKQELAKLERAKNALASPDARKAYDEIGVEPTVITKLIKPDIFYMHITKVSPQTFDEFQKAANSTDKQNLKSLIIDLRGNIGGAVDILPYFLGPFIGPDNYAYDFFHQGEYTPYKTKIGWMPSLVKFKKVVVLIDGESQSSAEIMAATFKKYNVGIVVGTHTKGWGTIEQLMPVKTVLDSKESYSILMVHSLTLRDDGQPVEGKGVDPLINITDKDWDKQLMEYVSSSNLVEAVKGFIKK</sequence>
<evidence type="ECO:0000313" key="4">
    <source>
        <dbReference type="Proteomes" id="UP000034072"/>
    </source>
</evidence>
<reference evidence="3 4" key="1">
    <citation type="journal article" date="2015" name="Nature">
        <title>rRNA introns, odd ribosomes, and small enigmatic genomes across a large radiation of phyla.</title>
        <authorList>
            <person name="Brown C.T."/>
            <person name="Hug L.A."/>
            <person name="Thomas B.C."/>
            <person name="Sharon I."/>
            <person name="Castelle C.J."/>
            <person name="Singh A."/>
            <person name="Wilkins M.J."/>
            <person name="Williams K.H."/>
            <person name="Banfield J.F."/>
        </authorList>
    </citation>
    <scope>NUCLEOTIDE SEQUENCE [LARGE SCALE GENOMIC DNA]</scope>
</reference>
<comment type="caution">
    <text evidence="3">The sequence shown here is derived from an EMBL/GenBank/DDBJ whole genome shotgun (WGS) entry which is preliminary data.</text>
</comment>
<dbReference type="PANTHER" id="PTHR32060">
    <property type="entry name" value="TAIL-SPECIFIC PROTEASE"/>
    <property type="match status" value="1"/>
</dbReference>
<evidence type="ECO:0000259" key="2">
    <source>
        <dbReference type="PROSITE" id="PS50076"/>
    </source>
</evidence>
<organism evidence="3 4">
    <name type="scientific">Candidatus Yanofskybacteria bacterium GW2011_GWE2_40_11</name>
    <dbReference type="NCBI Taxonomy" id="1619033"/>
    <lineage>
        <taxon>Bacteria</taxon>
        <taxon>Candidatus Yanofskyibacteriota</taxon>
    </lineage>
</organism>
<proteinExistence type="predicted"/>
<dbReference type="PROSITE" id="PS50076">
    <property type="entry name" value="DNAJ_2"/>
    <property type="match status" value="1"/>
</dbReference>
<dbReference type="Proteomes" id="UP000034072">
    <property type="component" value="Unassembled WGS sequence"/>
</dbReference>
<dbReference type="EMBL" id="LBXZ01000005">
    <property type="protein sequence ID" value="KKR40712.1"/>
    <property type="molecule type" value="Genomic_DNA"/>
</dbReference>
<name>A0A0G0TS84_9BACT</name>
<dbReference type="Pfam" id="PF03572">
    <property type="entry name" value="Peptidase_S41"/>
    <property type="match status" value="1"/>
</dbReference>
<dbReference type="GO" id="GO:0008236">
    <property type="term" value="F:serine-type peptidase activity"/>
    <property type="evidence" value="ECO:0007669"/>
    <property type="project" value="InterPro"/>
</dbReference>
<dbReference type="InterPro" id="IPR001623">
    <property type="entry name" value="DnaJ_domain"/>
</dbReference>
<keyword evidence="3" id="KW-0645">Protease</keyword>
<keyword evidence="3" id="KW-0378">Hydrolase</keyword>
<dbReference type="GO" id="GO:0006508">
    <property type="term" value="P:proteolysis"/>
    <property type="evidence" value="ECO:0007669"/>
    <property type="project" value="UniProtKB-KW"/>
</dbReference>
<keyword evidence="1" id="KW-1133">Transmembrane helix</keyword>
<dbReference type="InterPro" id="IPR036869">
    <property type="entry name" value="J_dom_sf"/>
</dbReference>
<dbReference type="AlphaFoldDB" id="A0A0G0TS84"/>